<feature type="domain" description="Nudix hydrolase" evidence="6">
    <location>
        <begin position="16"/>
        <end position="141"/>
    </location>
</feature>
<accession>A0AAE2SX76</accession>
<proteinExistence type="predicted"/>
<dbReference type="SUPFAM" id="SSF55811">
    <property type="entry name" value="Nudix"/>
    <property type="match status" value="1"/>
</dbReference>
<reference evidence="7 8" key="1">
    <citation type="submission" date="2020-08" db="EMBL/GenBank/DDBJ databases">
        <title>Genomic Encyclopedia of Type Strains, Phase IV (KMG-V): Genome sequencing to study the core and pangenomes of soil and plant-associated prokaryotes.</title>
        <authorList>
            <person name="Whitman W."/>
        </authorList>
    </citation>
    <scope>NUCLEOTIDE SEQUENCE [LARGE SCALE GENOMIC DNA]</scope>
    <source>
        <strain evidence="7 8">SEMIA 415</strain>
    </source>
</reference>
<keyword evidence="2" id="KW-0479">Metal-binding</keyword>
<dbReference type="GO" id="GO:0005737">
    <property type="term" value="C:cytoplasm"/>
    <property type="evidence" value="ECO:0007669"/>
    <property type="project" value="TreeGrafter"/>
</dbReference>
<dbReference type="InterPro" id="IPR015797">
    <property type="entry name" value="NUDIX_hydrolase-like_dom_sf"/>
</dbReference>
<dbReference type="PROSITE" id="PS00893">
    <property type="entry name" value="NUDIX_BOX"/>
    <property type="match status" value="1"/>
</dbReference>
<sequence>MPNIDQIAHPPRTSPLTVPQAGVICLIEGSVVLVRCTRTGRWGLPKGTIEQGEGSRETAARESFEEAGVMGAISETPIGHFSYEKEGIHKRYQVAVHLIEDGQLGNDYPEKEIRERGTFNLRDAIAVVAQPEVREMLSALRHESSCPGESRPSLQFADVAAR</sequence>
<organism evidence="7 8">
    <name type="scientific">Rhizobium leguminosarum</name>
    <dbReference type="NCBI Taxonomy" id="384"/>
    <lineage>
        <taxon>Bacteria</taxon>
        <taxon>Pseudomonadati</taxon>
        <taxon>Pseudomonadota</taxon>
        <taxon>Alphaproteobacteria</taxon>
        <taxon>Hyphomicrobiales</taxon>
        <taxon>Rhizobiaceae</taxon>
        <taxon>Rhizobium/Agrobacterium group</taxon>
        <taxon>Rhizobium</taxon>
    </lineage>
</organism>
<evidence type="ECO:0000313" key="8">
    <source>
        <dbReference type="Proteomes" id="UP000538507"/>
    </source>
</evidence>
<protein>
    <submittedName>
        <fullName evidence="7">8-oxo-dGTP pyrophosphatase MutT (NUDIX family)</fullName>
    </submittedName>
</protein>
<dbReference type="InterPro" id="IPR020084">
    <property type="entry name" value="NUDIX_hydrolase_CS"/>
</dbReference>
<keyword evidence="3" id="KW-0378">Hydrolase</keyword>
<evidence type="ECO:0000256" key="3">
    <source>
        <dbReference type="ARBA" id="ARBA00022801"/>
    </source>
</evidence>
<keyword evidence="4" id="KW-0460">Magnesium</keyword>
<dbReference type="Pfam" id="PF00293">
    <property type="entry name" value="NUDIX"/>
    <property type="match status" value="1"/>
</dbReference>
<dbReference type="PROSITE" id="PS51462">
    <property type="entry name" value="NUDIX"/>
    <property type="match status" value="1"/>
</dbReference>
<dbReference type="CDD" id="cd04666">
    <property type="entry name" value="NUDIX_DIPP2_like_Nudt4"/>
    <property type="match status" value="1"/>
</dbReference>
<dbReference type="InterPro" id="IPR000086">
    <property type="entry name" value="NUDIX_hydrolase_dom"/>
</dbReference>
<dbReference type="PANTHER" id="PTHR12629:SF0">
    <property type="entry name" value="DIPHOSPHOINOSITOL-POLYPHOSPHATE DIPHOSPHATASE"/>
    <property type="match status" value="1"/>
</dbReference>
<dbReference type="PANTHER" id="PTHR12629">
    <property type="entry name" value="DIPHOSPHOINOSITOL POLYPHOSPHATE PHOSPHOHYDROLASE"/>
    <property type="match status" value="1"/>
</dbReference>
<evidence type="ECO:0000256" key="4">
    <source>
        <dbReference type="ARBA" id="ARBA00022842"/>
    </source>
</evidence>
<dbReference type="RefSeq" id="WP_183608299.1">
    <property type="nucleotide sequence ID" value="NZ_JACHAZ010000001.1"/>
</dbReference>
<name>A0AAE2SX76_RHILE</name>
<dbReference type="AlphaFoldDB" id="A0AAE2SX76"/>
<evidence type="ECO:0000313" key="7">
    <source>
        <dbReference type="EMBL" id="MBB4291492.1"/>
    </source>
</evidence>
<gene>
    <name evidence="7" type="ORF">GGE16_003551</name>
</gene>
<evidence type="ECO:0000256" key="5">
    <source>
        <dbReference type="SAM" id="MobiDB-lite"/>
    </source>
</evidence>
<evidence type="ECO:0000256" key="1">
    <source>
        <dbReference type="ARBA" id="ARBA00001946"/>
    </source>
</evidence>
<evidence type="ECO:0000256" key="2">
    <source>
        <dbReference type="ARBA" id="ARBA00022723"/>
    </source>
</evidence>
<dbReference type="GO" id="GO:0046872">
    <property type="term" value="F:metal ion binding"/>
    <property type="evidence" value="ECO:0007669"/>
    <property type="project" value="UniProtKB-KW"/>
</dbReference>
<dbReference type="EMBL" id="JACIGO010000003">
    <property type="protein sequence ID" value="MBB4291492.1"/>
    <property type="molecule type" value="Genomic_DNA"/>
</dbReference>
<dbReference type="GO" id="GO:0016462">
    <property type="term" value="F:pyrophosphatase activity"/>
    <property type="evidence" value="ECO:0007669"/>
    <property type="project" value="InterPro"/>
</dbReference>
<comment type="caution">
    <text evidence="7">The sequence shown here is derived from an EMBL/GenBank/DDBJ whole genome shotgun (WGS) entry which is preliminary data.</text>
</comment>
<dbReference type="Gene3D" id="3.90.79.10">
    <property type="entry name" value="Nucleoside Triphosphate Pyrophosphohydrolase"/>
    <property type="match status" value="1"/>
</dbReference>
<comment type="cofactor">
    <cofactor evidence="1">
        <name>Mg(2+)</name>
        <dbReference type="ChEBI" id="CHEBI:18420"/>
    </cofactor>
</comment>
<feature type="region of interest" description="Disordered" evidence="5">
    <location>
        <begin position="142"/>
        <end position="162"/>
    </location>
</feature>
<dbReference type="Proteomes" id="UP000538507">
    <property type="component" value="Unassembled WGS sequence"/>
</dbReference>
<evidence type="ECO:0000259" key="6">
    <source>
        <dbReference type="PROSITE" id="PS51462"/>
    </source>
</evidence>
<dbReference type="InterPro" id="IPR047198">
    <property type="entry name" value="DDP-like_NUDIX"/>
</dbReference>